<reference evidence="2" key="3">
    <citation type="submission" date="2025-08" db="UniProtKB">
        <authorList>
            <consortium name="RefSeq"/>
        </authorList>
    </citation>
    <scope>IDENTIFICATION</scope>
    <source>
        <strain evidence="2">CBS 342.82</strain>
    </source>
</reference>
<proteinExistence type="predicted"/>
<gene>
    <name evidence="2" type="ORF">K489DRAFT_165154</name>
</gene>
<reference evidence="2" key="2">
    <citation type="submission" date="2020-04" db="EMBL/GenBank/DDBJ databases">
        <authorList>
            <consortium name="NCBI Genome Project"/>
        </authorList>
    </citation>
    <scope>NUCLEOTIDE SEQUENCE</scope>
    <source>
        <strain evidence="2">CBS 342.82</strain>
    </source>
</reference>
<organism evidence="2">
    <name type="scientific">Dissoconium aciculare CBS 342.82</name>
    <dbReference type="NCBI Taxonomy" id="1314786"/>
    <lineage>
        <taxon>Eukaryota</taxon>
        <taxon>Fungi</taxon>
        <taxon>Dikarya</taxon>
        <taxon>Ascomycota</taxon>
        <taxon>Pezizomycotina</taxon>
        <taxon>Dothideomycetes</taxon>
        <taxon>Dothideomycetidae</taxon>
        <taxon>Mycosphaerellales</taxon>
        <taxon>Dissoconiaceae</taxon>
        <taxon>Dissoconium</taxon>
    </lineage>
</organism>
<evidence type="ECO:0000313" key="1">
    <source>
        <dbReference type="Proteomes" id="UP000504637"/>
    </source>
</evidence>
<dbReference type="RefSeq" id="XP_033462726.1">
    <property type="nucleotide sequence ID" value="XM_033599329.1"/>
</dbReference>
<keyword evidence="1" id="KW-1185">Reference proteome</keyword>
<accession>A0A6J3MCE2</accession>
<reference evidence="2" key="1">
    <citation type="submission" date="2020-01" db="EMBL/GenBank/DDBJ databases">
        <authorList>
            <consortium name="DOE Joint Genome Institute"/>
            <person name="Haridas S."/>
            <person name="Albert R."/>
            <person name="Binder M."/>
            <person name="Bloem J."/>
            <person name="Labutti K."/>
            <person name="Salamov A."/>
            <person name="Andreopoulos B."/>
            <person name="Baker S.E."/>
            <person name="Barry K."/>
            <person name="Bills G."/>
            <person name="Bluhm B.H."/>
            <person name="Cannon C."/>
            <person name="Castanera R."/>
            <person name="Culley D.E."/>
            <person name="Daum C."/>
            <person name="Ezra D."/>
            <person name="Gonzalez J.B."/>
            <person name="Henrissat B."/>
            <person name="Kuo A."/>
            <person name="Liang C."/>
            <person name="Lipzen A."/>
            <person name="Lutzoni F."/>
            <person name="Magnuson J."/>
            <person name="Mondo S."/>
            <person name="Nolan M."/>
            <person name="Ohm R."/>
            <person name="Pangilinan J."/>
            <person name="Park H.-J."/>
            <person name="Ramirez L."/>
            <person name="Alfaro M."/>
            <person name="Sun H."/>
            <person name="Tritt A."/>
            <person name="Yoshinaga Y."/>
            <person name="Zwiers L.-H."/>
            <person name="Turgeon B.G."/>
            <person name="Goodwin S.B."/>
            <person name="Spatafora J.W."/>
            <person name="Crous P.W."/>
            <person name="Grigoriev I.V."/>
        </authorList>
    </citation>
    <scope>NUCLEOTIDE SEQUENCE</scope>
    <source>
        <strain evidence="2">CBS 342.82</strain>
    </source>
</reference>
<dbReference type="OrthoDB" id="2987506at2759"/>
<protein>
    <submittedName>
        <fullName evidence="2">Uncharacterized protein</fullName>
    </submittedName>
</protein>
<dbReference type="Proteomes" id="UP000504637">
    <property type="component" value="Unplaced"/>
</dbReference>
<dbReference type="GeneID" id="54357128"/>
<evidence type="ECO:0000313" key="2">
    <source>
        <dbReference type="RefSeq" id="XP_033462726.1"/>
    </source>
</evidence>
<sequence length="230" mass="25585">MTTYKLLLSIDDLVLQSNSSDNLCIGRKVGDAFTTVFLDAAIKPKTAGQKSLGADNILKWLDKFRVFVASPQPSPESLIEFVSNHVNIAFGQQAVLNSLPMFEAVSQAPASDFTNPTGPESSQDSFLARRIPKDLRVGIEMGLPDDRWTVIYVDNETHMTTSDIQITPRNEYIIFWKAKTTTNSAINLSQIPDAYKFSFDKGADDISIRFGYAIPNRPDGRENPNFYPVV</sequence>
<dbReference type="AlphaFoldDB" id="A0A6J3MCE2"/>
<name>A0A6J3MCE2_9PEZI</name>